<evidence type="ECO:0000259" key="1">
    <source>
        <dbReference type="Pfam" id="PF04167"/>
    </source>
</evidence>
<dbReference type="EMBL" id="CP014223">
    <property type="protein sequence ID" value="AMJ40514.1"/>
    <property type="molecule type" value="Genomic_DNA"/>
</dbReference>
<evidence type="ECO:0000313" key="5">
    <source>
        <dbReference type="Proteomes" id="UP000184204"/>
    </source>
</evidence>
<reference evidence="4" key="2">
    <citation type="submission" date="2016-01" db="EMBL/GenBank/DDBJ databases">
        <authorList>
            <person name="Poehlein A."/>
            <person name="Schlien K."/>
            <person name="Gottschalk G."/>
            <person name="Buckel W."/>
            <person name="Daniel R."/>
        </authorList>
    </citation>
    <scope>NUCLEOTIDE SEQUENCE [LARGE SCALE GENOMIC DNA]</scope>
    <source>
        <strain evidence="4">X2</strain>
    </source>
</reference>
<dbReference type="KEGG" id="cpro:CPRO_09150"/>
<gene>
    <name evidence="2" type="ORF">CPRO_09150</name>
    <name evidence="3" type="ORF">SAMN02745151_00569</name>
</gene>
<protein>
    <recommendedName>
        <fullName evidence="1">DUF402 domain-containing protein</fullName>
    </recommendedName>
</protein>
<dbReference type="Gene3D" id="2.40.380.10">
    <property type="entry name" value="FomD-like"/>
    <property type="match status" value="1"/>
</dbReference>
<dbReference type="SUPFAM" id="SSF159234">
    <property type="entry name" value="FomD-like"/>
    <property type="match status" value="1"/>
</dbReference>
<evidence type="ECO:0000313" key="4">
    <source>
        <dbReference type="Proteomes" id="UP000068026"/>
    </source>
</evidence>
<evidence type="ECO:0000313" key="3">
    <source>
        <dbReference type="EMBL" id="SHE40079.1"/>
    </source>
</evidence>
<dbReference type="Pfam" id="PF04167">
    <property type="entry name" value="DUF402"/>
    <property type="match status" value="1"/>
</dbReference>
<dbReference type="Proteomes" id="UP000184204">
    <property type="component" value="Unassembled WGS sequence"/>
</dbReference>
<sequence>MNEIKLYRKRFIPNETIFLKDDIILHRDEDVIITKWFVFRPKEDFDHGISCYYIKQGFKVSKFLNEKNELVYYYCDIIDTEYKKEQNSYIFSDLLADVIIYENGFVKVVDLAELADCLESGIISEKIVKDALRRLDSLLQIIYTNGFTKLSRLLEIEE</sequence>
<dbReference type="AlphaFoldDB" id="A0A0X8VCG6"/>
<dbReference type="EMBL" id="FQUA01000002">
    <property type="protein sequence ID" value="SHE40079.1"/>
    <property type="molecule type" value="Genomic_DNA"/>
</dbReference>
<reference evidence="3" key="3">
    <citation type="submission" date="2016-11" db="EMBL/GenBank/DDBJ databases">
        <authorList>
            <person name="Varghese N."/>
            <person name="Submissions S."/>
        </authorList>
    </citation>
    <scope>NUCLEOTIDE SEQUENCE</scope>
    <source>
        <strain evidence="3">DSM 1682</strain>
    </source>
</reference>
<keyword evidence="4" id="KW-1185">Reference proteome</keyword>
<dbReference type="OrthoDB" id="2064617at2"/>
<dbReference type="InterPro" id="IPR035930">
    <property type="entry name" value="FomD-like_sf"/>
</dbReference>
<evidence type="ECO:0000313" key="2">
    <source>
        <dbReference type="EMBL" id="AMJ40514.1"/>
    </source>
</evidence>
<dbReference type="InterPro" id="IPR007295">
    <property type="entry name" value="DUF402"/>
</dbReference>
<proteinExistence type="predicted"/>
<dbReference type="Proteomes" id="UP000068026">
    <property type="component" value="Chromosome"/>
</dbReference>
<reference evidence="5" key="4">
    <citation type="submission" date="2016-11" db="EMBL/GenBank/DDBJ databases">
        <authorList>
            <person name="Jaros S."/>
            <person name="Januszkiewicz K."/>
            <person name="Wedrychowicz H."/>
        </authorList>
    </citation>
    <scope>NUCLEOTIDE SEQUENCE [LARGE SCALE GENOMIC DNA]</scope>
    <source>
        <strain evidence="5">DSM 1682</strain>
    </source>
</reference>
<dbReference type="RefSeq" id="WP_066048290.1">
    <property type="nucleotide sequence ID" value="NZ_CP014223.1"/>
</dbReference>
<reference evidence="2 4" key="1">
    <citation type="journal article" date="2016" name="Genome Announc.">
        <title>Complete Genome Sequence of the Amino Acid-Fermenting Clostridium propionicum X2 (DSM 1682).</title>
        <authorList>
            <person name="Poehlein A."/>
            <person name="Schlien K."/>
            <person name="Chowdhury N.P."/>
            <person name="Gottschalk G."/>
            <person name="Buckel W."/>
            <person name="Daniel R."/>
        </authorList>
    </citation>
    <scope>NUCLEOTIDE SEQUENCE [LARGE SCALE GENOMIC DNA]</scope>
    <source>
        <strain evidence="2 4">X2</strain>
    </source>
</reference>
<name>A0A0X8VCG6_ANAPI</name>
<accession>A0A0X8VCG6</accession>
<feature type="domain" description="DUF402" evidence="1">
    <location>
        <begin position="10"/>
        <end position="147"/>
    </location>
</feature>
<organism evidence="3 5">
    <name type="scientific">Anaerotignum propionicum DSM 1682</name>
    <dbReference type="NCBI Taxonomy" id="991789"/>
    <lineage>
        <taxon>Bacteria</taxon>
        <taxon>Bacillati</taxon>
        <taxon>Bacillota</taxon>
        <taxon>Clostridia</taxon>
        <taxon>Lachnospirales</taxon>
        <taxon>Anaerotignaceae</taxon>
        <taxon>Anaerotignum</taxon>
    </lineage>
</organism>